<evidence type="ECO:0000313" key="3">
    <source>
        <dbReference type="Proteomes" id="UP000233766"/>
    </source>
</evidence>
<dbReference type="InterPro" id="IPR020825">
    <property type="entry name" value="Phe-tRNA_synthase-like_B3/B4"/>
</dbReference>
<feature type="domain" description="B3/B4 tRNA-binding" evidence="1">
    <location>
        <begin position="62"/>
        <end position="215"/>
    </location>
</feature>
<dbReference type="AlphaFoldDB" id="A0A2N3VCI6"/>
<evidence type="ECO:0000259" key="1">
    <source>
        <dbReference type="SMART" id="SM00873"/>
    </source>
</evidence>
<dbReference type="InterPro" id="IPR005146">
    <property type="entry name" value="B3/B4_tRNA-bd"/>
</dbReference>
<comment type="caution">
    <text evidence="2">The sequence shown here is derived from an EMBL/GenBank/DDBJ whole genome shotgun (WGS) entry which is preliminary data.</text>
</comment>
<dbReference type="SUPFAM" id="SSF56037">
    <property type="entry name" value="PheT/TilS domain"/>
    <property type="match status" value="1"/>
</dbReference>
<keyword evidence="3" id="KW-1185">Reference proteome</keyword>
<dbReference type="PANTHER" id="PTHR39209:SF2">
    <property type="entry name" value="CYTOPLASMIC PROTEIN"/>
    <property type="match status" value="1"/>
</dbReference>
<gene>
    <name evidence="2" type="ORF">ATK86_3735</name>
</gene>
<protein>
    <submittedName>
        <fullName evidence="2">DNA/RNA-binding domain of Phe-tRNA-synthetase-like protein</fullName>
    </submittedName>
</protein>
<reference evidence="2 3" key="1">
    <citation type="submission" date="2017-12" db="EMBL/GenBank/DDBJ databases">
        <title>Sequencing the genomes of 1000 Actinobacteria strains.</title>
        <authorList>
            <person name="Klenk H.-P."/>
        </authorList>
    </citation>
    <scope>NUCLEOTIDE SEQUENCE [LARGE SCALE GENOMIC DNA]</scope>
    <source>
        <strain evidence="2 3">DSM 44489</strain>
    </source>
</reference>
<dbReference type="GO" id="GO:0004826">
    <property type="term" value="F:phenylalanine-tRNA ligase activity"/>
    <property type="evidence" value="ECO:0007669"/>
    <property type="project" value="InterPro"/>
</dbReference>
<accession>A0A2N3VCI6</accession>
<name>A0A2N3VCI6_9NOCA</name>
<proteinExistence type="predicted"/>
<dbReference type="OrthoDB" id="276580at2"/>
<dbReference type="SMART" id="SM00873">
    <property type="entry name" value="B3_4"/>
    <property type="match status" value="1"/>
</dbReference>
<dbReference type="RefSeq" id="WP_101465608.1">
    <property type="nucleotide sequence ID" value="NZ_PJMW01000002.1"/>
</dbReference>
<dbReference type="Gene3D" id="3.50.40.10">
    <property type="entry name" value="Phenylalanyl-trna Synthetase, Chain B, domain 3"/>
    <property type="match status" value="1"/>
</dbReference>
<sequence length="226" mass="24314">MKSFSIDQQVSDLGIQAIAFVVPGITVPAETSPALNHEIETSEKSILAATDPKTLKTEPEFKAFRAVHAQVGKAAKSEIAAPETLLRLLHRAGRLPRINPLVDIYNLVSAETRFAFGAHDLASIAGDVQLAITTGHERFVPLGATDPVPVPAGEYAYLDHDDVLCRLEVRQCEKSKTTPQTNDALFIIHASPGRDSADLTTAKDRLADLLAEHLGAQPPIDLEAQA</sequence>
<dbReference type="PANTHER" id="PTHR39209">
    <property type="match status" value="1"/>
</dbReference>
<dbReference type="GO" id="GO:0003723">
    <property type="term" value="F:RNA binding"/>
    <property type="evidence" value="ECO:0007669"/>
    <property type="project" value="InterPro"/>
</dbReference>
<dbReference type="Pfam" id="PF03483">
    <property type="entry name" value="B3_4"/>
    <property type="match status" value="1"/>
</dbReference>
<dbReference type="Proteomes" id="UP000233766">
    <property type="component" value="Unassembled WGS sequence"/>
</dbReference>
<evidence type="ECO:0000313" key="2">
    <source>
        <dbReference type="EMBL" id="PKV79343.1"/>
    </source>
</evidence>
<organism evidence="2 3">
    <name type="scientific">Nocardia fluminea</name>
    <dbReference type="NCBI Taxonomy" id="134984"/>
    <lineage>
        <taxon>Bacteria</taxon>
        <taxon>Bacillati</taxon>
        <taxon>Actinomycetota</taxon>
        <taxon>Actinomycetes</taxon>
        <taxon>Mycobacteriales</taxon>
        <taxon>Nocardiaceae</taxon>
        <taxon>Nocardia</taxon>
    </lineage>
</organism>
<dbReference type="EMBL" id="PJMW01000002">
    <property type="protein sequence ID" value="PKV79343.1"/>
    <property type="molecule type" value="Genomic_DNA"/>
</dbReference>